<dbReference type="PANTHER" id="PTHR46652">
    <property type="entry name" value="LEUCINE-RICH REPEAT AND IQ DOMAIN-CONTAINING PROTEIN 1-RELATED"/>
    <property type="match status" value="1"/>
</dbReference>
<dbReference type="Proteomes" id="UP000286997">
    <property type="component" value="Unassembled WGS sequence"/>
</dbReference>
<dbReference type="InterPro" id="IPR003591">
    <property type="entry name" value="Leu-rich_rpt_typical-subtyp"/>
</dbReference>
<evidence type="ECO:0000256" key="3">
    <source>
        <dbReference type="SAM" id="MobiDB-lite"/>
    </source>
</evidence>
<accession>A0A3S3UDM0</accession>
<proteinExistence type="predicted"/>
<organism evidence="4 5">
    <name type="scientific">Methylobacterium oryzihabitans</name>
    <dbReference type="NCBI Taxonomy" id="2499852"/>
    <lineage>
        <taxon>Bacteria</taxon>
        <taxon>Pseudomonadati</taxon>
        <taxon>Pseudomonadota</taxon>
        <taxon>Alphaproteobacteria</taxon>
        <taxon>Hyphomicrobiales</taxon>
        <taxon>Methylobacteriaceae</taxon>
        <taxon>Methylobacterium</taxon>
    </lineage>
</organism>
<gene>
    <name evidence="4" type="ORF">EOE48_00670</name>
</gene>
<keyword evidence="2" id="KW-0677">Repeat</keyword>
<dbReference type="Gene3D" id="3.80.10.10">
    <property type="entry name" value="Ribonuclease Inhibitor"/>
    <property type="match status" value="2"/>
</dbReference>
<dbReference type="SMART" id="SM00369">
    <property type="entry name" value="LRR_TYP"/>
    <property type="match status" value="8"/>
</dbReference>
<dbReference type="InterPro" id="IPR050836">
    <property type="entry name" value="SDS22/Internalin_LRR"/>
</dbReference>
<dbReference type="PROSITE" id="PS51450">
    <property type="entry name" value="LRR"/>
    <property type="match status" value="9"/>
</dbReference>
<name>A0A3S3UDM0_9HYPH</name>
<evidence type="ECO:0008006" key="6">
    <source>
        <dbReference type="Google" id="ProtNLM"/>
    </source>
</evidence>
<dbReference type="InterPro" id="IPR025875">
    <property type="entry name" value="Leu-rich_rpt_4"/>
</dbReference>
<dbReference type="InterPro" id="IPR032675">
    <property type="entry name" value="LRR_dom_sf"/>
</dbReference>
<comment type="caution">
    <text evidence="4">The sequence shown here is derived from an EMBL/GenBank/DDBJ whole genome shotgun (WGS) entry which is preliminary data.</text>
</comment>
<evidence type="ECO:0000313" key="5">
    <source>
        <dbReference type="Proteomes" id="UP000286997"/>
    </source>
</evidence>
<evidence type="ECO:0000256" key="2">
    <source>
        <dbReference type="ARBA" id="ARBA00022737"/>
    </source>
</evidence>
<sequence>MPRKPAEPDSAQGRFAALLAGHLSGGTRPARSAGEPWTDAGFAREVPSGRDNDYVSPRTVSNWRKGTALPDAIEPVLRALFGPEGNPRHADAREALRKAFLAARHEKAALVVARAKRDPAGGLWIPEGDHFTLDRTRRPTDARAAADPVRRQLQRAICAAAADLAGEARRLGNSRTWKPLPATAEMLCAIVQGEPQAVLDQLGEAYAALLRLGRFLDTDTRLQNDPGRHDEPLDADLHGLLTDLVRLAAPWLRGFPTVAALDDAAGRFLAREDLFQPARDFARVARDRKAITDRDAAELGLLGDTAAPDDFQGAKAGARAVGHTGNLILAGAEALALARLPGTEADPDRAGRAETARAMLAAGKAEVDALSASWPDDLRHALRLFVEEGPAGARAALPGAPAQPVPDDVEAQARAMILEGRAPPAEWRPFLHDLNFAFTQLDDLKLLAGLTTLRSLDLMGTQVSDLSPLVGLTTLQSLYLMNTQVSDLSPLAGLTTLQSLDLRNTQVSDLSPLAGLTTLQSLDLSGTQVSDLSVLAGLTTLRSLDLMGTQVSDLSPLAGLTSLQSLDLRNTQVSDLSVLAGLTTLQSLTLMNTQVSDLSVLAGLTTLRSLTLMNIQVSDLSPLAGLTTLQSLDLSGTQVSDLSVLAGLTTLQSLDLSGTQVSDLSPLAGLTTLQSLDLSGTQVSDLSVLAGLTTLQSLDLSGTQVSDLSVLAGLTTLQSLDLRNTQVSDLSVLAGLTTLQSLDLRNTQVSDLSVLAGLTTLQSLTLSGTQVSD</sequence>
<dbReference type="AlphaFoldDB" id="A0A3S3UDM0"/>
<reference evidence="4 5" key="1">
    <citation type="submission" date="2019-01" db="EMBL/GenBank/DDBJ databases">
        <authorList>
            <person name="Chen W.-M."/>
        </authorList>
    </citation>
    <scope>NUCLEOTIDE SEQUENCE [LARGE SCALE GENOMIC DNA]</scope>
    <source>
        <strain evidence="4 5">TER-1</strain>
    </source>
</reference>
<protein>
    <recommendedName>
        <fullName evidence="6">Internalin-A</fullName>
    </recommendedName>
</protein>
<feature type="region of interest" description="Disordered" evidence="3">
    <location>
        <begin position="22"/>
        <end position="53"/>
    </location>
</feature>
<dbReference type="InterPro" id="IPR001611">
    <property type="entry name" value="Leu-rich_rpt"/>
</dbReference>
<evidence type="ECO:0000256" key="1">
    <source>
        <dbReference type="ARBA" id="ARBA00022614"/>
    </source>
</evidence>
<dbReference type="OrthoDB" id="7877008at2"/>
<evidence type="ECO:0000313" key="4">
    <source>
        <dbReference type="EMBL" id="RVU21606.1"/>
    </source>
</evidence>
<dbReference type="EMBL" id="SACP01000001">
    <property type="protein sequence ID" value="RVU21606.1"/>
    <property type="molecule type" value="Genomic_DNA"/>
</dbReference>
<dbReference type="PANTHER" id="PTHR46652:SF3">
    <property type="entry name" value="LEUCINE-RICH REPEAT-CONTAINING PROTEIN 9"/>
    <property type="match status" value="1"/>
</dbReference>
<keyword evidence="1" id="KW-0433">Leucine-rich repeat</keyword>
<dbReference type="SUPFAM" id="SSF52058">
    <property type="entry name" value="L domain-like"/>
    <property type="match status" value="2"/>
</dbReference>
<dbReference type="RefSeq" id="WP_127726849.1">
    <property type="nucleotide sequence ID" value="NZ_SACP01000001.1"/>
</dbReference>
<dbReference type="Pfam" id="PF12799">
    <property type="entry name" value="LRR_4"/>
    <property type="match status" value="6"/>
</dbReference>
<keyword evidence="5" id="KW-1185">Reference proteome</keyword>